<proteinExistence type="predicted"/>
<organism evidence="2 3">
    <name type="scientific">Bradyrhizobium canariense</name>
    <dbReference type="NCBI Taxonomy" id="255045"/>
    <lineage>
        <taxon>Bacteria</taxon>
        <taxon>Pseudomonadati</taxon>
        <taxon>Pseudomonadota</taxon>
        <taxon>Alphaproteobacteria</taxon>
        <taxon>Hyphomicrobiales</taxon>
        <taxon>Nitrobacteraceae</taxon>
        <taxon>Bradyrhizobium</taxon>
    </lineage>
</organism>
<dbReference type="AlphaFoldDB" id="A0A1X3G6R6"/>
<protein>
    <recommendedName>
        <fullName evidence="1">DUF7662 domain-containing protein</fullName>
    </recommendedName>
</protein>
<evidence type="ECO:0000313" key="3">
    <source>
        <dbReference type="Proteomes" id="UP000193553"/>
    </source>
</evidence>
<dbReference type="InterPro" id="IPR056079">
    <property type="entry name" value="DUF7662"/>
</dbReference>
<dbReference type="EMBL" id="NAFI01000131">
    <property type="protein sequence ID" value="OSJ18337.1"/>
    <property type="molecule type" value="Genomic_DNA"/>
</dbReference>
<evidence type="ECO:0000313" key="2">
    <source>
        <dbReference type="EMBL" id="OSJ18337.1"/>
    </source>
</evidence>
<sequence>MSFRKSIYEPLHQRLLSARGQIVRLTFTEMDEILGRKLPASAHKFTAWWSNESFMKAGHTQAWAWMNAGFRAHASIKNHAVEFRRA</sequence>
<dbReference type="Proteomes" id="UP000193553">
    <property type="component" value="Unassembled WGS sequence"/>
</dbReference>
<accession>A0A1X3G6R6</accession>
<feature type="domain" description="DUF7662" evidence="1">
    <location>
        <begin position="9"/>
        <end position="84"/>
    </location>
</feature>
<evidence type="ECO:0000259" key="1">
    <source>
        <dbReference type="Pfam" id="PF24698"/>
    </source>
</evidence>
<comment type="caution">
    <text evidence="2">The sequence shown here is derived from an EMBL/GenBank/DDBJ whole genome shotgun (WGS) entry which is preliminary data.</text>
</comment>
<name>A0A1X3G6R6_9BRAD</name>
<dbReference type="Pfam" id="PF24698">
    <property type="entry name" value="DUF7662"/>
    <property type="match status" value="1"/>
</dbReference>
<gene>
    <name evidence="2" type="ORF">BSZ18_02455</name>
</gene>
<reference evidence="2 3" key="1">
    <citation type="submission" date="2017-03" db="EMBL/GenBank/DDBJ databases">
        <title>Whole genome sequences of fourteen strains of Bradyrhizobium canariense and one strain of Bradyrhizobium japonicum isolated from Lupinus (Papilionoideae: Genisteae) species in Algeria.</title>
        <authorList>
            <person name="Crovadore J."/>
            <person name="Chekireb D."/>
            <person name="Brachmann A."/>
            <person name="Chablais R."/>
            <person name="Cochard B."/>
            <person name="Lefort F."/>
        </authorList>
    </citation>
    <scope>NUCLEOTIDE SEQUENCE [LARGE SCALE GENOMIC DNA]</scope>
    <source>
        <strain evidence="2 3">UBMA195</strain>
    </source>
</reference>